<keyword evidence="1" id="KW-0732">Signal</keyword>
<gene>
    <name evidence="2" type="ORF">GCM10023186_01870</name>
</gene>
<keyword evidence="3" id="KW-1185">Reference proteome</keyword>
<dbReference type="Proteomes" id="UP001500454">
    <property type="component" value="Unassembled WGS sequence"/>
</dbReference>
<sequence length="202" mass="22241">MTFTMKKHVLILLLLAAFASATSTVTAQTKKSSKSSGGGSGSSGYQTGIGLRGGGYSSGLTIKHFLGSKNGVALEALLTTEYKARGARLTILGEKHKSISDFKGLQFYYGAGFHAGSYQGRYYFADSRYYYKGRKGDVYLVRDYRFDDQTYVAFGADLILGLEYKIEDLPFVIGVDYKPFFDVFNGYTGFYNDAAVSLRFAF</sequence>
<dbReference type="EMBL" id="BAABHA010000001">
    <property type="protein sequence ID" value="GAA4372390.1"/>
    <property type="molecule type" value="Genomic_DNA"/>
</dbReference>
<comment type="caution">
    <text evidence="2">The sequence shown here is derived from an EMBL/GenBank/DDBJ whole genome shotgun (WGS) entry which is preliminary data.</text>
</comment>
<evidence type="ECO:0000313" key="3">
    <source>
        <dbReference type="Proteomes" id="UP001500454"/>
    </source>
</evidence>
<feature type="chain" id="PRO_5046852445" description="Outer membrane protein beta-barrel domain-containing protein" evidence="1">
    <location>
        <begin position="28"/>
        <end position="202"/>
    </location>
</feature>
<reference evidence="3" key="1">
    <citation type="journal article" date="2019" name="Int. J. Syst. Evol. Microbiol.">
        <title>The Global Catalogue of Microorganisms (GCM) 10K type strain sequencing project: providing services to taxonomists for standard genome sequencing and annotation.</title>
        <authorList>
            <consortium name="The Broad Institute Genomics Platform"/>
            <consortium name="The Broad Institute Genome Sequencing Center for Infectious Disease"/>
            <person name="Wu L."/>
            <person name="Ma J."/>
        </authorList>
    </citation>
    <scope>NUCLEOTIDE SEQUENCE [LARGE SCALE GENOMIC DNA]</scope>
    <source>
        <strain evidence="3">JCM 17924</strain>
    </source>
</reference>
<evidence type="ECO:0000313" key="2">
    <source>
        <dbReference type="EMBL" id="GAA4372390.1"/>
    </source>
</evidence>
<evidence type="ECO:0008006" key="4">
    <source>
        <dbReference type="Google" id="ProtNLM"/>
    </source>
</evidence>
<name>A0ABP8IU20_9BACT</name>
<feature type="signal peptide" evidence="1">
    <location>
        <begin position="1"/>
        <end position="27"/>
    </location>
</feature>
<organism evidence="2 3">
    <name type="scientific">Hymenobacter koreensis</name>
    <dbReference type="NCBI Taxonomy" id="1084523"/>
    <lineage>
        <taxon>Bacteria</taxon>
        <taxon>Pseudomonadati</taxon>
        <taxon>Bacteroidota</taxon>
        <taxon>Cytophagia</taxon>
        <taxon>Cytophagales</taxon>
        <taxon>Hymenobacteraceae</taxon>
        <taxon>Hymenobacter</taxon>
    </lineage>
</organism>
<accession>A0ABP8IU20</accession>
<proteinExistence type="predicted"/>
<evidence type="ECO:0000256" key="1">
    <source>
        <dbReference type="SAM" id="SignalP"/>
    </source>
</evidence>
<protein>
    <recommendedName>
        <fullName evidence="4">Outer membrane protein beta-barrel domain-containing protein</fullName>
    </recommendedName>
</protein>